<dbReference type="GO" id="GO:0000978">
    <property type="term" value="F:RNA polymerase II cis-regulatory region sequence-specific DNA binding"/>
    <property type="evidence" value="ECO:0007669"/>
    <property type="project" value="TreeGrafter"/>
</dbReference>
<sequence length="272" mass="30765">PELPQSYVCENEKTLIDHQPHDQERNSTVDHDDPEPPLINDQQEELCTSLEQSNPEISQIKKEQEEFCTIQNKSNPESPQIKKEQDELCSSQEEELLGLKQETDTFVVTSASEESDHTKPKPNNDQLLFHISCEAENPDQEGSKDVDSGSTSCIKLKPRHHSISSQSNDVDNVPVSERQCDNDKATKSLTCEMCGKAFKYKSELIRHHRTHTGEKLYVCNTCGKRFSGSSAHNKHMKIHKMGKSYSCGTCGKSFIQRSHLTAHMRIHTGEKS</sequence>
<feature type="compositionally biased region" description="Basic and acidic residues" evidence="12">
    <location>
        <begin position="10"/>
        <end position="31"/>
    </location>
</feature>
<evidence type="ECO:0000313" key="14">
    <source>
        <dbReference type="Ensembl" id="ENSAOCP00000071629.1"/>
    </source>
</evidence>
<keyword evidence="5 11" id="KW-0863">Zinc-finger</keyword>
<evidence type="ECO:0000256" key="12">
    <source>
        <dbReference type="SAM" id="MobiDB-lite"/>
    </source>
</evidence>
<feature type="region of interest" description="Disordered" evidence="12">
    <location>
        <begin position="1"/>
        <end position="40"/>
    </location>
</feature>
<keyword evidence="15" id="KW-1185">Reference proteome</keyword>
<feature type="domain" description="C2H2-type" evidence="13">
    <location>
        <begin position="217"/>
        <end position="244"/>
    </location>
</feature>
<dbReference type="GeneTree" id="ENSGT01150000286977"/>
<dbReference type="InterPro" id="IPR013087">
    <property type="entry name" value="Znf_C2H2_type"/>
</dbReference>
<keyword evidence="10" id="KW-0539">Nucleus</keyword>
<dbReference type="SUPFAM" id="SSF57667">
    <property type="entry name" value="beta-beta-alpha zinc fingers"/>
    <property type="match status" value="2"/>
</dbReference>
<evidence type="ECO:0000256" key="8">
    <source>
        <dbReference type="ARBA" id="ARBA00023125"/>
    </source>
</evidence>
<protein>
    <recommendedName>
        <fullName evidence="13">C2H2-type domain-containing protein</fullName>
    </recommendedName>
</protein>
<dbReference type="Gene3D" id="3.30.160.60">
    <property type="entry name" value="Classic Zinc Finger"/>
    <property type="match status" value="3"/>
</dbReference>
<keyword evidence="8" id="KW-0238">DNA-binding</keyword>
<dbReference type="PANTHER" id="PTHR23235">
    <property type="entry name" value="KRUEPPEL-LIKE TRANSCRIPTION FACTOR"/>
    <property type="match status" value="1"/>
</dbReference>
<dbReference type="SMART" id="SM00355">
    <property type="entry name" value="ZnF_C2H2"/>
    <property type="match status" value="3"/>
</dbReference>
<evidence type="ECO:0000256" key="3">
    <source>
        <dbReference type="ARBA" id="ARBA00022723"/>
    </source>
</evidence>
<proteinExistence type="predicted"/>
<keyword evidence="3" id="KW-0479">Metal-binding</keyword>
<dbReference type="GO" id="GO:0008270">
    <property type="term" value="F:zinc ion binding"/>
    <property type="evidence" value="ECO:0007669"/>
    <property type="project" value="UniProtKB-KW"/>
</dbReference>
<reference evidence="14 15" key="1">
    <citation type="submission" date="2022-01" db="EMBL/GenBank/DDBJ databases">
        <title>A chromosome-scale genome assembly of the false clownfish, Amphiprion ocellaris.</title>
        <authorList>
            <person name="Ryu T."/>
        </authorList>
    </citation>
    <scope>NUCLEOTIDE SEQUENCE [LARGE SCALE GENOMIC DNA]</scope>
</reference>
<evidence type="ECO:0000259" key="13">
    <source>
        <dbReference type="PROSITE" id="PS50157"/>
    </source>
</evidence>
<keyword evidence="6" id="KW-0862">Zinc</keyword>
<name>A0AAQ6A2S5_AMPOC</name>
<dbReference type="FunFam" id="3.30.160.60:FF:002325">
    <property type="entry name" value="Si:cabz01021430.2"/>
    <property type="match status" value="1"/>
</dbReference>
<evidence type="ECO:0000256" key="9">
    <source>
        <dbReference type="ARBA" id="ARBA00023163"/>
    </source>
</evidence>
<dbReference type="FunFam" id="3.30.160.60:FF:001450">
    <property type="entry name" value="zinc finger protein 774"/>
    <property type="match status" value="1"/>
</dbReference>
<keyword evidence="4" id="KW-0677">Repeat</keyword>
<comment type="function">
    <text evidence="1">May be involved in transcriptional regulation.</text>
</comment>
<evidence type="ECO:0000256" key="2">
    <source>
        <dbReference type="ARBA" id="ARBA00004123"/>
    </source>
</evidence>
<evidence type="ECO:0000313" key="15">
    <source>
        <dbReference type="Proteomes" id="UP001501940"/>
    </source>
</evidence>
<dbReference type="GO" id="GO:0005634">
    <property type="term" value="C:nucleus"/>
    <property type="evidence" value="ECO:0007669"/>
    <property type="project" value="UniProtKB-SubCell"/>
</dbReference>
<dbReference type="AlphaFoldDB" id="A0AAQ6A2S5"/>
<dbReference type="GO" id="GO:0000981">
    <property type="term" value="F:DNA-binding transcription factor activity, RNA polymerase II-specific"/>
    <property type="evidence" value="ECO:0007669"/>
    <property type="project" value="TreeGrafter"/>
</dbReference>
<dbReference type="PROSITE" id="PS50157">
    <property type="entry name" value="ZINC_FINGER_C2H2_2"/>
    <property type="match status" value="3"/>
</dbReference>
<organism evidence="14 15">
    <name type="scientific">Amphiprion ocellaris</name>
    <name type="common">Clown anemonefish</name>
    <dbReference type="NCBI Taxonomy" id="80972"/>
    <lineage>
        <taxon>Eukaryota</taxon>
        <taxon>Metazoa</taxon>
        <taxon>Chordata</taxon>
        <taxon>Craniata</taxon>
        <taxon>Vertebrata</taxon>
        <taxon>Euteleostomi</taxon>
        <taxon>Actinopterygii</taxon>
        <taxon>Neopterygii</taxon>
        <taxon>Teleostei</taxon>
        <taxon>Neoteleostei</taxon>
        <taxon>Acanthomorphata</taxon>
        <taxon>Ovalentaria</taxon>
        <taxon>Pomacentridae</taxon>
        <taxon>Amphiprion</taxon>
    </lineage>
</organism>
<dbReference type="InterPro" id="IPR036236">
    <property type="entry name" value="Znf_C2H2_sf"/>
</dbReference>
<reference evidence="14" key="3">
    <citation type="submission" date="2025-09" db="UniProtKB">
        <authorList>
            <consortium name="Ensembl"/>
        </authorList>
    </citation>
    <scope>IDENTIFICATION</scope>
</reference>
<evidence type="ECO:0000256" key="10">
    <source>
        <dbReference type="ARBA" id="ARBA00023242"/>
    </source>
</evidence>
<evidence type="ECO:0000256" key="11">
    <source>
        <dbReference type="PROSITE-ProRule" id="PRU00042"/>
    </source>
</evidence>
<dbReference type="Proteomes" id="UP001501940">
    <property type="component" value="Chromosome 6"/>
</dbReference>
<feature type="domain" description="C2H2-type" evidence="13">
    <location>
        <begin position="245"/>
        <end position="272"/>
    </location>
</feature>
<evidence type="ECO:0000256" key="1">
    <source>
        <dbReference type="ARBA" id="ARBA00003767"/>
    </source>
</evidence>
<comment type="subcellular location">
    <subcellularLocation>
        <location evidence="2">Nucleus</location>
    </subcellularLocation>
</comment>
<dbReference type="FunFam" id="3.30.160.60:FF:000097">
    <property type="entry name" value="Zinc finger protein"/>
    <property type="match status" value="1"/>
</dbReference>
<keyword evidence="7" id="KW-0805">Transcription regulation</keyword>
<evidence type="ECO:0000256" key="6">
    <source>
        <dbReference type="ARBA" id="ARBA00022833"/>
    </source>
</evidence>
<accession>A0AAQ6A2S5</accession>
<dbReference type="PANTHER" id="PTHR23235:SF120">
    <property type="entry name" value="KRUPPEL-LIKE FACTOR 15"/>
    <property type="match status" value="1"/>
</dbReference>
<evidence type="ECO:0000256" key="4">
    <source>
        <dbReference type="ARBA" id="ARBA00022737"/>
    </source>
</evidence>
<dbReference type="Pfam" id="PF00096">
    <property type="entry name" value="zf-C2H2"/>
    <property type="match status" value="3"/>
</dbReference>
<reference evidence="14" key="2">
    <citation type="submission" date="2025-08" db="UniProtKB">
        <authorList>
            <consortium name="Ensembl"/>
        </authorList>
    </citation>
    <scope>IDENTIFICATION</scope>
</reference>
<evidence type="ECO:0000256" key="7">
    <source>
        <dbReference type="ARBA" id="ARBA00023015"/>
    </source>
</evidence>
<dbReference type="Ensembl" id="ENSAOCT00000063652.1">
    <property type="protein sequence ID" value="ENSAOCP00000071629.1"/>
    <property type="gene ID" value="ENSAOCG00000029084.1"/>
</dbReference>
<evidence type="ECO:0000256" key="5">
    <source>
        <dbReference type="ARBA" id="ARBA00022771"/>
    </source>
</evidence>
<feature type="domain" description="C2H2-type" evidence="13">
    <location>
        <begin position="189"/>
        <end position="216"/>
    </location>
</feature>
<dbReference type="PROSITE" id="PS00028">
    <property type="entry name" value="ZINC_FINGER_C2H2_1"/>
    <property type="match status" value="3"/>
</dbReference>
<keyword evidence="9" id="KW-0804">Transcription</keyword>